<keyword evidence="1" id="KW-0175">Coiled coil</keyword>
<comment type="caution">
    <text evidence="3">The sequence shown here is derived from an EMBL/GenBank/DDBJ whole genome shotgun (WGS) entry which is preliminary data.</text>
</comment>
<feature type="coiled-coil region" evidence="1">
    <location>
        <begin position="78"/>
        <end position="190"/>
    </location>
</feature>
<accession>J9EF95</accession>
<evidence type="ECO:0000313" key="3">
    <source>
        <dbReference type="EMBL" id="EJW80848.1"/>
    </source>
</evidence>
<evidence type="ECO:0000259" key="2">
    <source>
        <dbReference type="Pfam" id="PF09311"/>
    </source>
</evidence>
<dbReference type="PANTHER" id="PTHR31179">
    <property type="entry name" value="RAB GTPASE-BINDING EFFECTOR PROTEIN"/>
    <property type="match status" value="1"/>
</dbReference>
<gene>
    <name evidence="3" type="ORF">WUBG_08244</name>
</gene>
<dbReference type="GO" id="GO:0005096">
    <property type="term" value="F:GTPase activator activity"/>
    <property type="evidence" value="ECO:0007669"/>
    <property type="project" value="InterPro"/>
</dbReference>
<organism evidence="3 4">
    <name type="scientific">Wuchereria bancrofti</name>
    <dbReference type="NCBI Taxonomy" id="6293"/>
    <lineage>
        <taxon>Eukaryota</taxon>
        <taxon>Metazoa</taxon>
        <taxon>Ecdysozoa</taxon>
        <taxon>Nematoda</taxon>
        <taxon>Chromadorea</taxon>
        <taxon>Rhabditida</taxon>
        <taxon>Spirurina</taxon>
        <taxon>Spiruromorpha</taxon>
        <taxon>Filarioidea</taxon>
        <taxon>Onchocercidae</taxon>
        <taxon>Wuchereria</taxon>
    </lineage>
</organism>
<dbReference type="PANTHER" id="PTHR31179:SF7">
    <property type="entry name" value="FYVE-TYPE DOMAIN-CONTAINING PROTEIN"/>
    <property type="match status" value="1"/>
</dbReference>
<name>J9EF95_WUCBA</name>
<dbReference type="EMBL" id="ADBV01004149">
    <property type="protein sequence ID" value="EJW80848.1"/>
    <property type="molecule type" value="Genomic_DNA"/>
</dbReference>
<dbReference type="Pfam" id="PF09311">
    <property type="entry name" value="Rab5-bind"/>
    <property type="match status" value="1"/>
</dbReference>
<feature type="domain" description="Rabaptin GTPase-Rab5 binding" evidence="2">
    <location>
        <begin position="75"/>
        <end position="240"/>
    </location>
</feature>
<dbReference type="GO" id="GO:0006897">
    <property type="term" value="P:endocytosis"/>
    <property type="evidence" value="ECO:0007669"/>
    <property type="project" value="InterPro"/>
</dbReference>
<evidence type="ECO:0000256" key="1">
    <source>
        <dbReference type="SAM" id="Coils"/>
    </source>
</evidence>
<evidence type="ECO:0000313" key="4">
    <source>
        <dbReference type="Proteomes" id="UP000004810"/>
    </source>
</evidence>
<dbReference type="Proteomes" id="UP000004810">
    <property type="component" value="Unassembled WGS sequence"/>
</dbReference>
<proteinExistence type="predicted"/>
<protein>
    <recommendedName>
        <fullName evidence="2">Rabaptin GTPase-Rab5 binding domain-containing protein</fullName>
    </recommendedName>
</protein>
<sequence>MSMENLDVITSGKVLTNQLSDASRDDGTAASVLESTIENHGKWIIQKENNSSDAMNQENKISDTICEEDVTAISCEMCHNYELNLTKMQDAERNLKEQLSAAQHLVNRYQNELSGERLYRREMETKTTTLCADNEKEVNIAKNENENCSKQLTAVDERCVKLIREQRNNIGRLKERLNIMNKDMHNLSSRYLKLLGANRKCSTEMRDQTIELPQDVDQLQFLCLQLREELIETRAAKEHAVCFRYFSMNIKFPKQQTMRDIVAHVLVDYSGRLTLEIFHSHSYNLLAEQCLQNEYNE</sequence>
<dbReference type="AlphaFoldDB" id="J9EF95"/>
<reference evidence="4" key="1">
    <citation type="submission" date="2012-08" db="EMBL/GenBank/DDBJ databases">
        <title>The Genome Sequence of Wuchereria bancrofti.</title>
        <authorList>
            <person name="Nutman T.B."/>
            <person name="Fink D.L."/>
            <person name="Russ C."/>
            <person name="Young S."/>
            <person name="Zeng Q."/>
            <person name="Koehrsen M."/>
            <person name="Alvarado L."/>
            <person name="Berlin A."/>
            <person name="Chapman S.B."/>
            <person name="Chen Z."/>
            <person name="Freedman E."/>
            <person name="Gellesch M."/>
            <person name="Goldberg J."/>
            <person name="Griggs A."/>
            <person name="Gujja S."/>
            <person name="Heilman E.R."/>
            <person name="Heiman D."/>
            <person name="Hepburn T."/>
            <person name="Howarth C."/>
            <person name="Jen D."/>
            <person name="Larson L."/>
            <person name="Lewis B."/>
            <person name="Mehta T."/>
            <person name="Park D."/>
            <person name="Pearson M."/>
            <person name="Roberts A."/>
            <person name="Saif S."/>
            <person name="Shea T."/>
            <person name="Shenoy N."/>
            <person name="Sisk P."/>
            <person name="Stolte C."/>
            <person name="Sykes S."/>
            <person name="Walk T."/>
            <person name="White J."/>
            <person name="Yandava C."/>
            <person name="Haas B."/>
            <person name="Henn M.R."/>
            <person name="Nusbaum C."/>
            <person name="Birren B."/>
        </authorList>
    </citation>
    <scope>NUCLEOTIDE SEQUENCE [LARGE SCALE GENOMIC DNA]</scope>
    <source>
        <strain evidence="4">NA</strain>
    </source>
</reference>
<dbReference type="InterPro" id="IPR015390">
    <property type="entry name" value="Rabaptin_Rab5-bd_dom"/>
</dbReference>
<dbReference type="InterPro" id="IPR003914">
    <property type="entry name" value="Rabaptin"/>
</dbReference>